<proteinExistence type="predicted"/>
<sequence>MQRIRKKWLLMAYVDTNEVSREDMWFLDSGCSNQMCGNKEYFSDFDGIFRDSVKLGNNTSMAVLGKSNVRLQVNGLIQIFTGVFYVPELKNNLLQLQEKGLTVLFQHGECKVFHSQKGKQHRSSFPKKTTWRAAEILQLVHADICGPIKPISNSKKSRIEAYFMKEAFEKCDYEHTLFIKNNKESKVLIVSLYVDDLIFTGNDESMFGEFKHSMKHEFDMTDLGKMRYFLGLKVLQKSDETLISAQRKKQKGRSPWRKAVEKCISFAAPEPLNPILDDGGVGGGGSEVGGKKKGFGGEGFEQNW</sequence>
<organism evidence="1 2">
    <name type="scientific">Persea americana</name>
    <name type="common">Avocado</name>
    <dbReference type="NCBI Taxonomy" id="3435"/>
    <lineage>
        <taxon>Eukaryota</taxon>
        <taxon>Viridiplantae</taxon>
        <taxon>Streptophyta</taxon>
        <taxon>Embryophyta</taxon>
        <taxon>Tracheophyta</taxon>
        <taxon>Spermatophyta</taxon>
        <taxon>Magnoliopsida</taxon>
        <taxon>Magnoliidae</taxon>
        <taxon>Laurales</taxon>
        <taxon>Lauraceae</taxon>
        <taxon>Persea</taxon>
    </lineage>
</organism>
<reference evidence="1 2" key="1">
    <citation type="journal article" date="2022" name="Hortic Res">
        <title>A haplotype resolved chromosomal level avocado genome allows analysis of novel avocado genes.</title>
        <authorList>
            <person name="Nath O."/>
            <person name="Fletcher S.J."/>
            <person name="Hayward A."/>
            <person name="Shaw L.M."/>
            <person name="Masouleh A.K."/>
            <person name="Furtado A."/>
            <person name="Henry R.J."/>
            <person name="Mitter N."/>
        </authorList>
    </citation>
    <scope>NUCLEOTIDE SEQUENCE [LARGE SCALE GENOMIC DNA]</scope>
    <source>
        <strain evidence="2">cv. Hass</strain>
    </source>
</reference>
<evidence type="ECO:0000313" key="2">
    <source>
        <dbReference type="Proteomes" id="UP001234297"/>
    </source>
</evidence>
<name>A0ACC2KHR2_PERAE</name>
<keyword evidence="2" id="KW-1185">Reference proteome</keyword>
<comment type="caution">
    <text evidence="1">The sequence shown here is derived from an EMBL/GenBank/DDBJ whole genome shotgun (WGS) entry which is preliminary data.</text>
</comment>
<gene>
    <name evidence="1" type="ORF">MRB53_029218</name>
</gene>
<protein>
    <submittedName>
        <fullName evidence="1">Uncharacterized protein</fullName>
    </submittedName>
</protein>
<dbReference type="Proteomes" id="UP001234297">
    <property type="component" value="Chromosome 9"/>
</dbReference>
<dbReference type="EMBL" id="CM056817">
    <property type="protein sequence ID" value="KAJ8620689.1"/>
    <property type="molecule type" value="Genomic_DNA"/>
</dbReference>
<accession>A0ACC2KHR2</accession>
<evidence type="ECO:0000313" key="1">
    <source>
        <dbReference type="EMBL" id="KAJ8620689.1"/>
    </source>
</evidence>